<comment type="caution">
    <text evidence="2">The sequence shown here is derived from an EMBL/GenBank/DDBJ whole genome shotgun (WGS) entry which is preliminary data.</text>
</comment>
<protein>
    <submittedName>
        <fullName evidence="2">Uncharacterized protein</fullName>
    </submittedName>
</protein>
<evidence type="ECO:0000256" key="1">
    <source>
        <dbReference type="SAM" id="MobiDB-lite"/>
    </source>
</evidence>
<proteinExistence type="predicted"/>
<evidence type="ECO:0000313" key="2">
    <source>
        <dbReference type="EMBL" id="GAA3495358.1"/>
    </source>
</evidence>
<evidence type="ECO:0000313" key="3">
    <source>
        <dbReference type="Proteomes" id="UP001501455"/>
    </source>
</evidence>
<feature type="region of interest" description="Disordered" evidence="1">
    <location>
        <begin position="1"/>
        <end position="84"/>
    </location>
</feature>
<feature type="compositionally biased region" description="Basic and acidic residues" evidence="1">
    <location>
        <begin position="48"/>
        <end position="64"/>
    </location>
</feature>
<accession>A0ABP6TLF7</accession>
<sequence length="84" mass="8849">MAGASFASDRFRLGRPAGSTAHRAVRGHGSHGHRRDRVVRSDSAGLALDRDGPPPRAKEDDARVRRGGGARALCGPRDGTADHV</sequence>
<dbReference type="Proteomes" id="UP001501455">
    <property type="component" value="Unassembled WGS sequence"/>
</dbReference>
<keyword evidence="3" id="KW-1185">Reference proteome</keyword>
<feature type="compositionally biased region" description="Basic residues" evidence="1">
    <location>
        <begin position="23"/>
        <end position="37"/>
    </location>
</feature>
<gene>
    <name evidence="2" type="ORF">GCM10019016_024580</name>
</gene>
<reference evidence="3" key="1">
    <citation type="journal article" date="2019" name="Int. J. Syst. Evol. Microbiol.">
        <title>The Global Catalogue of Microorganisms (GCM) 10K type strain sequencing project: providing services to taxonomists for standard genome sequencing and annotation.</title>
        <authorList>
            <consortium name="The Broad Institute Genomics Platform"/>
            <consortium name="The Broad Institute Genome Sequencing Center for Infectious Disease"/>
            <person name="Wu L."/>
            <person name="Ma J."/>
        </authorList>
    </citation>
    <scope>NUCLEOTIDE SEQUENCE [LARGE SCALE GENOMIC DNA]</scope>
    <source>
        <strain evidence="3">JCM 4816</strain>
    </source>
</reference>
<organism evidence="2 3">
    <name type="scientific">Streptomyces prasinosporus</name>
    <dbReference type="NCBI Taxonomy" id="68256"/>
    <lineage>
        <taxon>Bacteria</taxon>
        <taxon>Bacillati</taxon>
        <taxon>Actinomycetota</taxon>
        <taxon>Actinomycetes</taxon>
        <taxon>Kitasatosporales</taxon>
        <taxon>Streptomycetaceae</taxon>
        <taxon>Streptomyces</taxon>
        <taxon>Streptomyces albogriseolus group</taxon>
    </lineage>
</organism>
<dbReference type="EMBL" id="BAAAXF010000018">
    <property type="protein sequence ID" value="GAA3495358.1"/>
    <property type="molecule type" value="Genomic_DNA"/>
</dbReference>
<name>A0ABP6TLF7_9ACTN</name>